<gene>
    <name evidence="1" type="ORF">HERILL_LOCUS7859</name>
</gene>
<organism evidence="1 2">
    <name type="scientific">Hermetia illucens</name>
    <name type="common">Black soldier fly</name>
    <dbReference type="NCBI Taxonomy" id="343691"/>
    <lineage>
        <taxon>Eukaryota</taxon>
        <taxon>Metazoa</taxon>
        <taxon>Ecdysozoa</taxon>
        <taxon>Arthropoda</taxon>
        <taxon>Hexapoda</taxon>
        <taxon>Insecta</taxon>
        <taxon>Pterygota</taxon>
        <taxon>Neoptera</taxon>
        <taxon>Endopterygota</taxon>
        <taxon>Diptera</taxon>
        <taxon>Brachycera</taxon>
        <taxon>Stratiomyomorpha</taxon>
        <taxon>Stratiomyidae</taxon>
        <taxon>Hermetiinae</taxon>
        <taxon>Hermetia</taxon>
    </lineage>
</organism>
<dbReference type="InParanoid" id="A0A7R8YUP7"/>
<evidence type="ECO:0000313" key="1">
    <source>
        <dbReference type="EMBL" id="CAD7084991.1"/>
    </source>
</evidence>
<evidence type="ECO:0000313" key="2">
    <source>
        <dbReference type="Proteomes" id="UP000594454"/>
    </source>
</evidence>
<dbReference type="AlphaFoldDB" id="A0A7R8YUP7"/>
<sequence>MSQKEEDDPLPVVSTKIFKENLDHAITECEVIERYNAALTMLSVTKKDSWLAGKRAVFIIFQNHVKIHMRFRVSGSSYFPSDDTPAEVD</sequence>
<dbReference type="Proteomes" id="UP000594454">
    <property type="component" value="Chromosome 3"/>
</dbReference>
<keyword evidence="2" id="KW-1185">Reference proteome</keyword>
<accession>A0A7R8YUP7</accession>
<proteinExistence type="predicted"/>
<name>A0A7R8YUP7_HERIL</name>
<dbReference type="EMBL" id="LR899011">
    <property type="protein sequence ID" value="CAD7084991.1"/>
    <property type="molecule type" value="Genomic_DNA"/>
</dbReference>
<reference evidence="1 2" key="1">
    <citation type="submission" date="2020-11" db="EMBL/GenBank/DDBJ databases">
        <authorList>
            <person name="Wallbank WR R."/>
            <person name="Pardo Diaz C."/>
            <person name="Kozak K."/>
            <person name="Martin S."/>
            <person name="Jiggins C."/>
            <person name="Moest M."/>
            <person name="Warren A I."/>
            <person name="Generalovic N T."/>
            <person name="Byers J.R.P. K."/>
            <person name="Montejo-Kovacevich G."/>
            <person name="Yen C E."/>
        </authorList>
    </citation>
    <scope>NUCLEOTIDE SEQUENCE [LARGE SCALE GENOMIC DNA]</scope>
</reference>
<protein>
    <submittedName>
        <fullName evidence="1">Uncharacterized protein</fullName>
    </submittedName>
</protein>